<dbReference type="GO" id="GO:0032991">
    <property type="term" value="C:protein-containing complex"/>
    <property type="evidence" value="ECO:0007669"/>
    <property type="project" value="UniProtKB-ARBA"/>
</dbReference>
<feature type="domain" description="Sm" evidence="2">
    <location>
        <begin position="17"/>
        <end position="112"/>
    </location>
</feature>
<feature type="compositionally biased region" description="Polar residues" evidence="1">
    <location>
        <begin position="415"/>
        <end position="430"/>
    </location>
</feature>
<proteinExistence type="predicted"/>
<dbReference type="SMART" id="SM00651">
    <property type="entry name" value="Sm"/>
    <property type="match status" value="1"/>
</dbReference>
<organism evidence="3 4">
    <name type="scientific">Xylaria arbuscula</name>
    <dbReference type="NCBI Taxonomy" id="114810"/>
    <lineage>
        <taxon>Eukaryota</taxon>
        <taxon>Fungi</taxon>
        <taxon>Dikarya</taxon>
        <taxon>Ascomycota</taxon>
        <taxon>Pezizomycotina</taxon>
        <taxon>Sordariomycetes</taxon>
        <taxon>Xylariomycetidae</taxon>
        <taxon>Xylariales</taxon>
        <taxon>Xylariaceae</taxon>
        <taxon>Xylaria</taxon>
    </lineage>
</organism>
<gene>
    <name evidence="3" type="ORF">NPX13_g3286</name>
</gene>
<evidence type="ECO:0000313" key="4">
    <source>
        <dbReference type="Proteomes" id="UP001148614"/>
    </source>
</evidence>
<dbReference type="Proteomes" id="UP001148614">
    <property type="component" value="Unassembled WGS sequence"/>
</dbReference>
<comment type="caution">
    <text evidence="3">The sequence shown here is derived from an EMBL/GenBank/DDBJ whole genome shotgun (WGS) entry which is preliminary data.</text>
</comment>
<dbReference type="Pfam" id="PF01423">
    <property type="entry name" value="LSM"/>
    <property type="match status" value="1"/>
</dbReference>
<dbReference type="SUPFAM" id="SSF50182">
    <property type="entry name" value="Sm-like ribonucleoproteins"/>
    <property type="match status" value="1"/>
</dbReference>
<protein>
    <recommendedName>
        <fullName evidence="2">Sm domain-containing protein</fullName>
    </recommendedName>
</protein>
<dbReference type="VEuPathDB" id="FungiDB:F4678DRAFT_221474"/>
<dbReference type="AlphaFoldDB" id="A0A9W8TND6"/>
<name>A0A9W8TND6_9PEZI</name>
<dbReference type="Gene3D" id="2.30.30.100">
    <property type="match status" value="1"/>
</dbReference>
<reference evidence="3" key="1">
    <citation type="submission" date="2022-07" db="EMBL/GenBank/DDBJ databases">
        <title>Genome Sequence of Xylaria arbuscula.</title>
        <authorList>
            <person name="Buettner E."/>
        </authorList>
    </citation>
    <scope>NUCLEOTIDE SEQUENCE</scope>
    <source>
        <strain evidence="3">VT107</strain>
    </source>
</reference>
<dbReference type="GO" id="GO:0003723">
    <property type="term" value="F:RNA binding"/>
    <property type="evidence" value="ECO:0007669"/>
    <property type="project" value="InterPro"/>
</dbReference>
<dbReference type="PANTHER" id="PTHR13110">
    <property type="entry name" value="U6 SNRNA-ASSOCIATED SM-LIKE PROTEIN LSM3"/>
    <property type="match status" value="1"/>
</dbReference>
<dbReference type="InterPro" id="IPR040002">
    <property type="entry name" value="Sm-like_LSM3"/>
</dbReference>
<feature type="region of interest" description="Disordered" evidence="1">
    <location>
        <begin position="334"/>
        <end position="358"/>
    </location>
</feature>
<sequence>MADVEEGPAGSVSEPLDLVRLLLDEVVFVKLRGDRELKGRLYAYDSHMNLVLGDVVETIYIIDEDDEDEDIKSTYPSSHLHTISDPALRVSRLTHLTQEASNRVRPVKSLSRLSLRVYPTIHSPQTWLTQILSKPTTAAPTVHSKLPTNTMSVFNQGHNDLGYFEQYLVRDGSTYRFLRSDIAADTGTRLHKKTIGSVSFRNGNEILMTAASGYVDNGATGNNRCLNTQKWNTLALRHIAKQINFEFNGFVRDTGHEPMAEEMKGRYYAGHVEVQLASWYVMHLLRTQLGENGADEELVPKIGQLKQAQLGDKRIWIAPNDALVLSYKKKTPAPTHPAYMGSSSPEADTSAYWEESPSRQLRAPTRKVPVIKRTIETKSSPLWKDIGDGIFMNNKSLRVMPANPEVTVKHESPTIPATSLPSTPPNQNQITDGELFARSAFRATRRILDSVEDVEYHVLNKKRPLSDQPNYTLKAKKPKTCLQKFRHEQQTRDEDESVFRGKFAILGPKATP</sequence>
<feature type="region of interest" description="Disordered" evidence="1">
    <location>
        <begin position="409"/>
        <end position="430"/>
    </location>
</feature>
<evidence type="ECO:0000259" key="2">
    <source>
        <dbReference type="SMART" id="SM00651"/>
    </source>
</evidence>
<accession>A0A9W8TND6</accession>
<dbReference type="InterPro" id="IPR010920">
    <property type="entry name" value="LSM_dom_sf"/>
</dbReference>
<keyword evidence="4" id="KW-1185">Reference proteome</keyword>
<evidence type="ECO:0000256" key="1">
    <source>
        <dbReference type="SAM" id="MobiDB-lite"/>
    </source>
</evidence>
<dbReference type="EMBL" id="JANPWZ010000398">
    <property type="protein sequence ID" value="KAJ3577283.1"/>
    <property type="molecule type" value="Genomic_DNA"/>
</dbReference>
<dbReference type="InterPro" id="IPR001163">
    <property type="entry name" value="Sm_dom_euk/arc"/>
</dbReference>
<evidence type="ECO:0000313" key="3">
    <source>
        <dbReference type="EMBL" id="KAJ3577283.1"/>
    </source>
</evidence>